<sequence length="88" mass="9237">MSGASSNSSGEGGGSRDSGERSRSQRLFDANSDSDGSGDDRGAVDVDNASRGGCLKADRARDDQPGSSRGRAPQQVFYFFSEEIRLTA</sequence>
<keyword evidence="3" id="KW-1185">Reference proteome</keyword>
<organism evidence="2 3">
    <name type="scientific">Ancylostoma caninum</name>
    <name type="common">Dog hookworm</name>
    <dbReference type="NCBI Taxonomy" id="29170"/>
    <lineage>
        <taxon>Eukaryota</taxon>
        <taxon>Metazoa</taxon>
        <taxon>Ecdysozoa</taxon>
        <taxon>Nematoda</taxon>
        <taxon>Chromadorea</taxon>
        <taxon>Rhabditida</taxon>
        <taxon>Rhabditina</taxon>
        <taxon>Rhabditomorpha</taxon>
        <taxon>Strongyloidea</taxon>
        <taxon>Ancylostomatidae</taxon>
        <taxon>Ancylostomatinae</taxon>
        <taxon>Ancylostoma</taxon>
    </lineage>
</organism>
<feature type="region of interest" description="Disordered" evidence="1">
    <location>
        <begin position="1"/>
        <end position="74"/>
    </location>
</feature>
<name>A0A368H210_ANCCA</name>
<gene>
    <name evidence="2" type="ORF">ANCCAN_04565</name>
</gene>
<dbReference type="AlphaFoldDB" id="A0A368H210"/>
<comment type="caution">
    <text evidence="2">The sequence shown here is derived from an EMBL/GenBank/DDBJ whole genome shotgun (WGS) entry which is preliminary data.</text>
</comment>
<evidence type="ECO:0000313" key="3">
    <source>
        <dbReference type="Proteomes" id="UP000252519"/>
    </source>
</evidence>
<protein>
    <submittedName>
        <fullName evidence="2">Uncharacterized protein</fullName>
    </submittedName>
</protein>
<accession>A0A368H210</accession>
<evidence type="ECO:0000256" key="1">
    <source>
        <dbReference type="SAM" id="MobiDB-lite"/>
    </source>
</evidence>
<dbReference type="EMBL" id="JOJR01000035">
    <property type="protein sequence ID" value="RCN49315.1"/>
    <property type="molecule type" value="Genomic_DNA"/>
</dbReference>
<dbReference type="Proteomes" id="UP000252519">
    <property type="component" value="Unassembled WGS sequence"/>
</dbReference>
<evidence type="ECO:0000313" key="2">
    <source>
        <dbReference type="EMBL" id="RCN49315.1"/>
    </source>
</evidence>
<dbReference type="OrthoDB" id="5873526at2759"/>
<proteinExistence type="predicted"/>
<reference evidence="2 3" key="1">
    <citation type="submission" date="2014-10" db="EMBL/GenBank/DDBJ databases">
        <title>Draft genome of the hookworm Ancylostoma caninum.</title>
        <authorList>
            <person name="Mitreva M."/>
        </authorList>
    </citation>
    <scope>NUCLEOTIDE SEQUENCE [LARGE SCALE GENOMIC DNA]</scope>
    <source>
        <strain evidence="2 3">Baltimore</strain>
    </source>
</reference>